<evidence type="ECO:0000256" key="1">
    <source>
        <dbReference type="SAM" id="Phobius"/>
    </source>
</evidence>
<feature type="transmembrane region" description="Helical" evidence="1">
    <location>
        <begin position="9"/>
        <end position="29"/>
    </location>
</feature>
<feature type="transmembrane region" description="Helical" evidence="1">
    <location>
        <begin position="49"/>
        <end position="68"/>
    </location>
</feature>
<organism evidence="2">
    <name type="scientific">hydrothermal vent metagenome</name>
    <dbReference type="NCBI Taxonomy" id="652676"/>
    <lineage>
        <taxon>unclassified sequences</taxon>
        <taxon>metagenomes</taxon>
        <taxon>ecological metagenomes</taxon>
    </lineage>
</organism>
<proteinExistence type="predicted"/>
<keyword evidence="1" id="KW-0472">Membrane</keyword>
<gene>
    <name evidence="2" type="ORF">MNB_SV-4-647</name>
</gene>
<dbReference type="EMBL" id="FPIB01000025">
    <property type="protein sequence ID" value="SFV90845.1"/>
    <property type="molecule type" value="Genomic_DNA"/>
</dbReference>
<keyword evidence="1" id="KW-0812">Transmembrane</keyword>
<keyword evidence="1" id="KW-1133">Transmembrane helix</keyword>
<dbReference type="AlphaFoldDB" id="A0A1W1EA51"/>
<name>A0A1W1EA51_9ZZZZ</name>
<evidence type="ECO:0000313" key="2">
    <source>
        <dbReference type="EMBL" id="SFV90845.1"/>
    </source>
</evidence>
<accession>A0A1W1EA51</accession>
<sequence>MFLSSKQIVYWLSFYIGIGFFVVGIAYKYGLLDWFGNLSGDIKYQTEHTFVFILLVSMLLVLAVISLMNR</sequence>
<protein>
    <submittedName>
        <fullName evidence="2">Uncharacterized protein</fullName>
    </submittedName>
</protein>
<dbReference type="InterPro" id="IPR021320">
    <property type="entry name" value="DUF2905"/>
</dbReference>
<dbReference type="Pfam" id="PF11146">
    <property type="entry name" value="DUF2905"/>
    <property type="match status" value="1"/>
</dbReference>
<reference evidence="2" key="1">
    <citation type="submission" date="2016-10" db="EMBL/GenBank/DDBJ databases">
        <authorList>
            <person name="de Groot N.N."/>
        </authorList>
    </citation>
    <scope>NUCLEOTIDE SEQUENCE</scope>
</reference>